<dbReference type="AlphaFoldDB" id="A0A7C4H4L3"/>
<dbReference type="EMBL" id="DTBQ01000123">
    <property type="protein sequence ID" value="HGM46986.1"/>
    <property type="molecule type" value="Genomic_DNA"/>
</dbReference>
<accession>A0A7C4H4L3</accession>
<name>A0A7C4H4L3_THEPE</name>
<organism evidence="1">
    <name type="scientific">Thermofilum pendens</name>
    <dbReference type="NCBI Taxonomy" id="2269"/>
    <lineage>
        <taxon>Archaea</taxon>
        <taxon>Thermoproteota</taxon>
        <taxon>Thermoprotei</taxon>
        <taxon>Thermofilales</taxon>
        <taxon>Thermofilaceae</taxon>
        <taxon>Thermofilum</taxon>
    </lineage>
</organism>
<reference evidence="1" key="1">
    <citation type="journal article" date="2020" name="mSystems">
        <title>Genome- and Community-Level Interaction Insights into Carbon Utilization and Element Cycling Functions of Hydrothermarchaeota in Hydrothermal Sediment.</title>
        <authorList>
            <person name="Zhou Z."/>
            <person name="Liu Y."/>
            <person name="Xu W."/>
            <person name="Pan J."/>
            <person name="Luo Z.H."/>
            <person name="Li M."/>
        </authorList>
    </citation>
    <scope>NUCLEOTIDE SEQUENCE</scope>
    <source>
        <strain evidence="1">SpSt-649</strain>
    </source>
</reference>
<protein>
    <submittedName>
        <fullName evidence="1">Uncharacterized protein</fullName>
    </submittedName>
</protein>
<evidence type="ECO:0000313" key="1">
    <source>
        <dbReference type="EMBL" id="HGM46986.1"/>
    </source>
</evidence>
<gene>
    <name evidence="1" type="ORF">ENU21_04470</name>
</gene>
<proteinExistence type="predicted"/>
<comment type="caution">
    <text evidence="1">The sequence shown here is derived from an EMBL/GenBank/DDBJ whole genome shotgun (WGS) entry which is preliminary data.</text>
</comment>
<sequence length="243" mass="26537">MKLGNILAALFFTLVAFEVLEYYAVSTTKFTYIEVAGSVEGEGGLSILTRAYISKPNPLPVRLLSLQVTLTCDGASFYSELRNITVTRGDFTVWVPVKAEGEVRGSCRLEASAIFTTNLLFLVGIGVARENQSAEFESGILRGPLLWAGWNASSISSGSCSELIVLAGPNSRYVVRVYEEYYGQPAKVVLEEEGSGNMTKLFCVPKSISPLVVKGYYVSLEDLSSGARRDQAFSYPPRLKLRS</sequence>